<feature type="domain" description="Penicillin-binding protein transpeptidase" evidence="4">
    <location>
        <begin position="262"/>
        <end position="571"/>
    </location>
</feature>
<accession>A0A0G0MWV9</accession>
<dbReference type="SUPFAM" id="SSF56601">
    <property type="entry name" value="beta-lactamase/transpeptidase-like"/>
    <property type="match status" value="1"/>
</dbReference>
<dbReference type="InterPro" id="IPR036138">
    <property type="entry name" value="PBP_dimer_sf"/>
</dbReference>
<evidence type="ECO:0000313" key="7">
    <source>
        <dbReference type="Proteomes" id="UP000033935"/>
    </source>
</evidence>
<keyword evidence="3" id="KW-1133">Transmembrane helix</keyword>
<evidence type="ECO:0000313" key="6">
    <source>
        <dbReference type="EMBL" id="KKR04931.1"/>
    </source>
</evidence>
<sequence>MTKLNWKKKKIGDQDKRLEFFRYAVVLFASIIILKLGYIQIFQHGFYEALASGQHEFFQKLIPKRGMIYLHDLKDQSLVPLAVNQQLASVYADPRQIKDPRHTSEALGTLFGYTQEQVEALEKRLNQPEDPYEPIAKEVDDKMLEKISALKLEGVHSIPESVRLYPEPEMSGHLLGFLGTNEDGSVSGKYGIEGYFDKELSGTQGYLLSERDIAGRLIAVAEREYEPSQDGVDIVLTLDRTIQYKACSVLQKAVLKHGAEGGSVVIVEPFSGKILAMCGAPDYNPNAYNEVDSIRIFNNPVLFNAYEPGSIFKPLTMAAAVDVGAVTPKTTYIDTGSVMVEGWYKPIGNAEGKVYGESDMTKVLEESINTGMIFSMRAMGQETFVDYVKAFGFGKTTGIEIETEVPGTIDALDFDSEIYAATASFGQGITVTPLQIVMAYAAIANGGVLKQPIIVDEIRHPDGLVEKRATKDIVQVIDPKSARTVAAMLVSVIEHGHGKKAAVPGYYIAGKTGTAQVARKDGIGYDQDNTIGSFAGFGPVENPRFAMVVRIDNPQGVVWAESTAAPLFGELAEFLLQYFEVPPVREVIE</sequence>
<evidence type="ECO:0000259" key="4">
    <source>
        <dbReference type="Pfam" id="PF00905"/>
    </source>
</evidence>
<dbReference type="InterPro" id="IPR001460">
    <property type="entry name" value="PCN-bd_Tpept"/>
</dbReference>
<dbReference type="Gene3D" id="3.30.450.330">
    <property type="match status" value="1"/>
</dbReference>
<keyword evidence="2 3" id="KW-0472">Membrane</keyword>
<keyword evidence="3" id="KW-0812">Transmembrane</keyword>
<dbReference type="SUPFAM" id="SSF56519">
    <property type="entry name" value="Penicillin binding protein dimerisation domain"/>
    <property type="match status" value="1"/>
</dbReference>
<dbReference type="InterPro" id="IPR012338">
    <property type="entry name" value="Beta-lactam/transpept-like"/>
</dbReference>
<comment type="caution">
    <text evidence="6">The sequence shown here is derived from an EMBL/GenBank/DDBJ whole genome shotgun (WGS) entry which is preliminary data.</text>
</comment>
<gene>
    <name evidence="6" type="ORF">UT30_C0002G0048</name>
</gene>
<dbReference type="InterPro" id="IPR005311">
    <property type="entry name" value="PBP_dimer"/>
</dbReference>
<reference evidence="6 7" key="1">
    <citation type="journal article" date="2015" name="Nature">
        <title>rRNA introns, odd ribosomes, and small enigmatic genomes across a large radiation of phyla.</title>
        <authorList>
            <person name="Brown C.T."/>
            <person name="Hug L.A."/>
            <person name="Thomas B.C."/>
            <person name="Sharon I."/>
            <person name="Castelle C.J."/>
            <person name="Singh A."/>
            <person name="Wilkins M.J."/>
            <person name="Williams K.H."/>
            <person name="Banfield J.F."/>
        </authorList>
    </citation>
    <scope>NUCLEOTIDE SEQUENCE [LARGE SCALE GENOMIC DNA]</scope>
</reference>
<dbReference type="GO" id="GO:0008658">
    <property type="term" value="F:penicillin binding"/>
    <property type="evidence" value="ECO:0007669"/>
    <property type="project" value="InterPro"/>
</dbReference>
<dbReference type="Gene3D" id="3.90.1310.10">
    <property type="entry name" value="Penicillin-binding protein 2a (Domain 2)"/>
    <property type="match status" value="1"/>
</dbReference>
<dbReference type="PANTHER" id="PTHR30627:SF1">
    <property type="entry name" value="PEPTIDOGLYCAN D,D-TRANSPEPTIDASE FTSI"/>
    <property type="match status" value="1"/>
</dbReference>
<dbReference type="Pfam" id="PF00905">
    <property type="entry name" value="Transpeptidase"/>
    <property type="match status" value="1"/>
</dbReference>
<evidence type="ECO:0000259" key="5">
    <source>
        <dbReference type="Pfam" id="PF03717"/>
    </source>
</evidence>
<dbReference type="InterPro" id="IPR050515">
    <property type="entry name" value="Beta-lactam/transpept"/>
</dbReference>
<evidence type="ECO:0000256" key="3">
    <source>
        <dbReference type="SAM" id="Phobius"/>
    </source>
</evidence>
<dbReference type="GO" id="GO:0016740">
    <property type="term" value="F:transferase activity"/>
    <property type="evidence" value="ECO:0007669"/>
    <property type="project" value="UniProtKB-KW"/>
</dbReference>
<keyword evidence="6" id="KW-0808">Transferase</keyword>
<dbReference type="Pfam" id="PF03717">
    <property type="entry name" value="PBP_dimer"/>
    <property type="match status" value="1"/>
</dbReference>
<evidence type="ECO:0000256" key="2">
    <source>
        <dbReference type="ARBA" id="ARBA00023136"/>
    </source>
</evidence>
<comment type="subcellular location">
    <subcellularLocation>
        <location evidence="1">Membrane</location>
    </subcellularLocation>
</comment>
<dbReference type="Gene3D" id="3.40.710.10">
    <property type="entry name" value="DD-peptidase/beta-lactamase superfamily"/>
    <property type="match status" value="1"/>
</dbReference>
<dbReference type="GO" id="GO:0005886">
    <property type="term" value="C:plasma membrane"/>
    <property type="evidence" value="ECO:0007669"/>
    <property type="project" value="TreeGrafter"/>
</dbReference>
<name>A0A0G0MWV9_9BACT</name>
<proteinExistence type="predicted"/>
<feature type="domain" description="Penicillin-binding protein dimerisation" evidence="5">
    <location>
        <begin position="63"/>
        <end position="219"/>
    </location>
</feature>
<dbReference type="EMBL" id="LBWG01000002">
    <property type="protein sequence ID" value="KKR04931.1"/>
    <property type="molecule type" value="Genomic_DNA"/>
</dbReference>
<evidence type="ECO:0000256" key="1">
    <source>
        <dbReference type="ARBA" id="ARBA00004370"/>
    </source>
</evidence>
<organism evidence="6 7">
    <name type="scientific">Candidatus Uhrbacteria bacterium GW2011_GWF2_39_13</name>
    <dbReference type="NCBI Taxonomy" id="1618995"/>
    <lineage>
        <taxon>Bacteria</taxon>
        <taxon>Candidatus Uhriibacteriota</taxon>
    </lineage>
</organism>
<feature type="transmembrane region" description="Helical" evidence="3">
    <location>
        <begin position="20"/>
        <end position="39"/>
    </location>
</feature>
<dbReference type="AlphaFoldDB" id="A0A0G0MWV9"/>
<dbReference type="GO" id="GO:0071555">
    <property type="term" value="P:cell wall organization"/>
    <property type="evidence" value="ECO:0007669"/>
    <property type="project" value="TreeGrafter"/>
</dbReference>
<dbReference type="PANTHER" id="PTHR30627">
    <property type="entry name" value="PEPTIDOGLYCAN D,D-TRANSPEPTIDASE"/>
    <property type="match status" value="1"/>
</dbReference>
<dbReference type="Proteomes" id="UP000033935">
    <property type="component" value="Unassembled WGS sequence"/>
</dbReference>
<protein>
    <submittedName>
        <fullName evidence="6">Peptidoglycan glycosyltransferase</fullName>
    </submittedName>
</protein>